<dbReference type="Pfam" id="PF13765">
    <property type="entry name" value="PRY"/>
    <property type="match status" value="1"/>
</dbReference>
<dbReference type="PANTHER" id="PTHR25465">
    <property type="entry name" value="B-BOX DOMAIN CONTAINING"/>
    <property type="match status" value="1"/>
</dbReference>
<dbReference type="SMART" id="SM00449">
    <property type="entry name" value="SPRY"/>
    <property type="match status" value="1"/>
</dbReference>
<dbReference type="AlphaFoldDB" id="A0AAJ7V8G4"/>
<keyword evidence="2" id="KW-0479">Metal-binding</keyword>
<dbReference type="SMART" id="SM00336">
    <property type="entry name" value="BBOX"/>
    <property type="match status" value="1"/>
</dbReference>
<dbReference type="PANTHER" id="PTHR25465:SF32">
    <property type="entry name" value="BLOODTHIRSTY-RELATED GENE FAMILY, MEMBER 16 ISOFORM X1-RELATED"/>
    <property type="match status" value="1"/>
</dbReference>
<evidence type="ECO:0000313" key="12">
    <source>
        <dbReference type="RefSeq" id="XP_018540468.1"/>
    </source>
</evidence>
<dbReference type="PROSITE" id="PS00518">
    <property type="entry name" value="ZF_RING_1"/>
    <property type="match status" value="1"/>
</dbReference>
<dbReference type="SUPFAM" id="SSF57850">
    <property type="entry name" value="RING/U-box"/>
    <property type="match status" value="1"/>
</dbReference>
<dbReference type="InterPro" id="IPR013320">
    <property type="entry name" value="ConA-like_dom_sf"/>
</dbReference>
<evidence type="ECO:0000256" key="5">
    <source>
        <dbReference type="ARBA" id="ARBA00022859"/>
    </source>
</evidence>
<dbReference type="Proteomes" id="UP000694890">
    <property type="component" value="Linkage group LG14"/>
</dbReference>
<dbReference type="Gene3D" id="4.10.830.40">
    <property type="match status" value="1"/>
</dbReference>
<name>A0AAJ7V8G4_LATCA</name>
<dbReference type="Pfam" id="PF00622">
    <property type="entry name" value="SPRY"/>
    <property type="match status" value="1"/>
</dbReference>
<keyword evidence="5" id="KW-0391">Immunity</keyword>
<dbReference type="Gene3D" id="3.30.160.60">
    <property type="entry name" value="Classic Zinc Finger"/>
    <property type="match status" value="1"/>
</dbReference>
<feature type="coiled-coil region" evidence="7">
    <location>
        <begin position="243"/>
        <end position="289"/>
    </location>
</feature>
<dbReference type="InterPro" id="IPR013083">
    <property type="entry name" value="Znf_RING/FYVE/PHD"/>
</dbReference>
<dbReference type="KEGG" id="lcf:108888783"/>
<protein>
    <submittedName>
        <fullName evidence="12 13">E3 ubiquitin-protein ligase TRIM39</fullName>
    </submittedName>
</protein>
<feature type="domain" description="RING-type" evidence="8">
    <location>
        <begin position="15"/>
        <end position="55"/>
    </location>
</feature>
<dbReference type="InterPro" id="IPR000315">
    <property type="entry name" value="Znf_B-box"/>
</dbReference>
<dbReference type="RefSeq" id="XP_018540468.1">
    <property type="nucleotide sequence ID" value="XM_018684952.2"/>
</dbReference>
<accession>A0AAJ7V8G4</accession>
<evidence type="ECO:0000256" key="1">
    <source>
        <dbReference type="ARBA" id="ARBA00022588"/>
    </source>
</evidence>
<dbReference type="PRINTS" id="PR01407">
    <property type="entry name" value="BUTYPHLNCDUF"/>
</dbReference>
<evidence type="ECO:0000256" key="6">
    <source>
        <dbReference type="PROSITE-ProRule" id="PRU00024"/>
    </source>
</evidence>
<dbReference type="Pfam" id="PF25600">
    <property type="entry name" value="TRIM_CC"/>
    <property type="match status" value="1"/>
</dbReference>
<dbReference type="CDD" id="cd13733">
    <property type="entry name" value="SPRY_PRY_C-I_1"/>
    <property type="match status" value="1"/>
</dbReference>
<dbReference type="SMART" id="SM00589">
    <property type="entry name" value="PRY"/>
    <property type="match status" value="1"/>
</dbReference>
<evidence type="ECO:0000256" key="3">
    <source>
        <dbReference type="ARBA" id="ARBA00022771"/>
    </source>
</evidence>
<dbReference type="InterPro" id="IPR017907">
    <property type="entry name" value="Znf_RING_CS"/>
</dbReference>
<feature type="coiled-coil region" evidence="7">
    <location>
        <begin position="325"/>
        <end position="352"/>
    </location>
</feature>
<dbReference type="RefSeq" id="XP_018540470.1">
    <property type="nucleotide sequence ID" value="XM_018684954.2"/>
</dbReference>
<dbReference type="PROSITE" id="PS50119">
    <property type="entry name" value="ZF_BBOX"/>
    <property type="match status" value="1"/>
</dbReference>
<organism evidence="11 12">
    <name type="scientific">Lates calcarifer</name>
    <name type="common">Barramundi</name>
    <name type="synonym">Holocentrus calcarifer</name>
    <dbReference type="NCBI Taxonomy" id="8187"/>
    <lineage>
        <taxon>Eukaryota</taxon>
        <taxon>Metazoa</taxon>
        <taxon>Chordata</taxon>
        <taxon>Craniata</taxon>
        <taxon>Vertebrata</taxon>
        <taxon>Euteleostomi</taxon>
        <taxon>Actinopterygii</taxon>
        <taxon>Neopterygii</taxon>
        <taxon>Teleostei</taxon>
        <taxon>Neoteleostei</taxon>
        <taxon>Acanthomorphata</taxon>
        <taxon>Carangaria</taxon>
        <taxon>Carangaria incertae sedis</taxon>
        <taxon>Centropomidae</taxon>
        <taxon>Lates</taxon>
    </lineage>
</organism>
<dbReference type="Gene3D" id="3.30.40.10">
    <property type="entry name" value="Zinc/RING finger domain, C3HC4 (zinc finger)"/>
    <property type="match status" value="1"/>
</dbReference>
<dbReference type="InterPro" id="IPR001870">
    <property type="entry name" value="B30.2/SPRY"/>
</dbReference>
<feature type="domain" description="B30.2/SPRY" evidence="10">
    <location>
        <begin position="341"/>
        <end position="536"/>
    </location>
</feature>
<dbReference type="FunFam" id="2.60.120.920:FF:000004">
    <property type="entry name" value="Butyrophilin subfamily 1 member A1"/>
    <property type="match status" value="1"/>
</dbReference>
<dbReference type="Pfam" id="PF00643">
    <property type="entry name" value="zf-B_box"/>
    <property type="match status" value="1"/>
</dbReference>
<evidence type="ECO:0000256" key="4">
    <source>
        <dbReference type="ARBA" id="ARBA00022833"/>
    </source>
</evidence>
<dbReference type="Gene3D" id="2.60.120.920">
    <property type="match status" value="1"/>
</dbReference>
<dbReference type="InterPro" id="IPR003877">
    <property type="entry name" value="SPRY_dom"/>
</dbReference>
<dbReference type="PROSITE" id="PS50089">
    <property type="entry name" value="ZF_RING_2"/>
    <property type="match status" value="1"/>
</dbReference>
<evidence type="ECO:0000259" key="10">
    <source>
        <dbReference type="PROSITE" id="PS50188"/>
    </source>
</evidence>
<proteinExistence type="predicted"/>
<evidence type="ECO:0000256" key="7">
    <source>
        <dbReference type="SAM" id="Coils"/>
    </source>
</evidence>
<keyword evidence="1" id="KW-0399">Innate immunity</keyword>
<gene>
    <name evidence="12 13" type="primary">btr33</name>
</gene>
<dbReference type="InterPro" id="IPR003879">
    <property type="entry name" value="Butyrophylin_SPRY"/>
</dbReference>
<dbReference type="InterPro" id="IPR051051">
    <property type="entry name" value="E3_ubiq-ligase_TRIM/RNF"/>
</dbReference>
<feature type="domain" description="B box-type" evidence="9">
    <location>
        <begin position="142"/>
        <end position="182"/>
    </location>
</feature>
<sequence length="550" mass="62558">MASPSILLSDVQFRCCICQDVFCEPVSIPCGHSFCFTCITSHWDNSVAISCPKCHTVFEGHPELCENYFAKEMSEQIRGRRQNGTMSTAGKTIYCDVCIGKQMEALKSCLVCLTSYCESHLEPHLRVSTLKIHKLIEPIAMLEDRMCKRHQRLLELYCRSDQRCVCVLCTETDHRCHNTVPVERESQERKAQVKRMEVDVQQMIQDRLQKVEEIKHSVELSKENSKRDIKESMEVFSILLQSMKRSQAELVDVIQKKQAAAEQRAERLITQLELEITELERRRSEMEQLSHSEDHLHLLQRFPALTSPPSAKPCSDIIIYSDTCLGTVRRAMAKAEEQLQLALKKLSIQEHEKIQQYAADVHLDLRTCNPWLVLSEDGRQVWDGDVEQNLVDISERFDTAPCVLATKGFTTGRHYWEVDVGDKTAWDLGVAQQSVNRKGVVTLCPEEGYWTVCLRKGSEYRACAGQAELLCLSQKPQVVGVFLDYEDGTVSFYDAEAQSHIYSFTHVQFTEAMFPFFNPEMSDSGNNKSPLIIRPVSGVNGGGDLDDITI</sequence>
<dbReference type="SUPFAM" id="SSF57845">
    <property type="entry name" value="B-box zinc-binding domain"/>
    <property type="match status" value="1"/>
</dbReference>
<dbReference type="SUPFAM" id="SSF49899">
    <property type="entry name" value="Concanavalin A-like lectins/glucanases"/>
    <property type="match status" value="1"/>
</dbReference>
<dbReference type="GO" id="GO:0008270">
    <property type="term" value="F:zinc ion binding"/>
    <property type="evidence" value="ECO:0007669"/>
    <property type="project" value="UniProtKB-KW"/>
</dbReference>
<keyword evidence="7" id="KW-0175">Coiled coil</keyword>
<dbReference type="PROSITE" id="PS50188">
    <property type="entry name" value="B302_SPRY"/>
    <property type="match status" value="1"/>
</dbReference>
<reference evidence="12 13" key="1">
    <citation type="submission" date="2025-04" db="UniProtKB">
        <authorList>
            <consortium name="RefSeq"/>
        </authorList>
    </citation>
    <scope>IDENTIFICATION</scope>
    <source>
        <tissue evidence="12 13">Brain</tissue>
    </source>
</reference>
<dbReference type="CTD" id="799840"/>
<dbReference type="SMART" id="SM00184">
    <property type="entry name" value="RING"/>
    <property type="match status" value="1"/>
</dbReference>
<dbReference type="InterPro" id="IPR058030">
    <property type="entry name" value="TRIM8/14/16/25/29/45/65_CC"/>
</dbReference>
<dbReference type="InterPro" id="IPR006574">
    <property type="entry name" value="PRY"/>
</dbReference>
<evidence type="ECO:0000313" key="11">
    <source>
        <dbReference type="Proteomes" id="UP000694890"/>
    </source>
</evidence>
<dbReference type="InterPro" id="IPR043136">
    <property type="entry name" value="B30.2/SPRY_sf"/>
</dbReference>
<keyword evidence="3 6" id="KW-0863">Zinc-finger</keyword>
<dbReference type="CDD" id="cd19769">
    <property type="entry name" value="Bbox2_TRIM16-like"/>
    <property type="match status" value="1"/>
</dbReference>
<keyword evidence="4" id="KW-0862">Zinc</keyword>
<dbReference type="InterPro" id="IPR001841">
    <property type="entry name" value="Znf_RING"/>
</dbReference>
<dbReference type="GO" id="GO:0045087">
    <property type="term" value="P:innate immune response"/>
    <property type="evidence" value="ECO:0007669"/>
    <property type="project" value="UniProtKB-KW"/>
</dbReference>
<evidence type="ECO:0000313" key="13">
    <source>
        <dbReference type="RefSeq" id="XP_018540470.1"/>
    </source>
</evidence>
<evidence type="ECO:0000256" key="2">
    <source>
        <dbReference type="ARBA" id="ARBA00022723"/>
    </source>
</evidence>
<dbReference type="Pfam" id="PF15227">
    <property type="entry name" value="zf-C3HC4_4"/>
    <property type="match status" value="1"/>
</dbReference>
<dbReference type="GO" id="GO:0005737">
    <property type="term" value="C:cytoplasm"/>
    <property type="evidence" value="ECO:0007669"/>
    <property type="project" value="UniProtKB-ARBA"/>
</dbReference>
<evidence type="ECO:0000259" key="9">
    <source>
        <dbReference type="PROSITE" id="PS50119"/>
    </source>
</evidence>
<dbReference type="GeneID" id="108888783"/>
<evidence type="ECO:0000259" key="8">
    <source>
        <dbReference type="PROSITE" id="PS50089"/>
    </source>
</evidence>